<dbReference type="RefSeq" id="WP_091541097.1">
    <property type="nucleotide sequence ID" value="NZ_FMUS01000005.1"/>
</dbReference>
<keyword evidence="1 3" id="KW-0812">Transmembrane</keyword>
<feature type="transmembrane region" description="Helical" evidence="3">
    <location>
        <begin position="108"/>
        <end position="128"/>
    </location>
</feature>
<accession>A0A1G5EL50</accession>
<evidence type="ECO:0000256" key="2">
    <source>
        <dbReference type="ARBA" id="ARBA00022989"/>
    </source>
</evidence>
<keyword evidence="3" id="KW-0472">Membrane</keyword>
<dbReference type="Proteomes" id="UP000198636">
    <property type="component" value="Unassembled WGS sequence"/>
</dbReference>
<evidence type="ECO:0000313" key="5">
    <source>
        <dbReference type="Proteomes" id="UP000198636"/>
    </source>
</evidence>
<sequence length="174" mass="18347">MRNNFVLQLTIIGLLTALVAVSTMVISVPVPATEGFIHLGDSMIFLAAILFGKKKGAFSAGIGSALADILLGYTHWALPTLIIKGAMGYGVGMIANQEDEKLLNFRNVIALAFGALWMVTGYFFAGAAMKGSFAISLTSVPANLIQGIGGIILFVPIGVALKKTDVLKKYALKQ</sequence>
<dbReference type="STRING" id="1120976.SAMN03080606_01195"/>
<evidence type="ECO:0000313" key="4">
    <source>
        <dbReference type="EMBL" id="SCY27719.1"/>
    </source>
</evidence>
<feature type="transmembrane region" description="Helical" evidence="3">
    <location>
        <begin position="140"/>
        <end position="161"/>
    </location>
</feature>
<evidence type="ECO:0000256" key="3">
    <source>
        <dbReference type="SAM" id="Phobius"/>
    </source>
</evidence>
<organism evidence="4 5">
    <name type="scientific">Alkaliphilus peptidifermentans DSM 18978</name>
    <dbReference type="NCBI Taxonomy" id="1120976"/>
    <lineage>
        <taxon>Bacteria</taxon>
        <taxon>Bacillati</taxon>
        <taxon>Bacillota</taxon>
        <taxon>Clostridia</taxon>
        <taxon>Peptostreptococcales</taxon>
        <taxon>Natronincolaceae</taxon>
        <taxon>Alkaliphilus</taxon>
    </lineage>
</organism>
<feature type="transmembrane region" description="Helical" evidence="3">
    <location>
        <begin position="76"/>
        <end position="96"/>
    </location>
</feature>
<keyword evidence="5" id="KW-1185">Reference proteome</keyword>
<protein>
    <submittedName>
        <fullName evidence="4">Uncharacterized membrane protein</fullName>
    </submittedName>
</protein>
<dbReference type="OrthoDB" id="411368at2"/>
<gene>
    <name evidence="4" type="ORF">SAMN03080606_01195</name>
</gene>
<evidence type="ECO:0000256" key="1">
    <source>
        <dbReference type="ARBA" id="ARBA00022692"/>
    </source>
</evidence>
<dbReference type="Gene3D" id="1.10.1760.20">
    <property type="match status" value="1"/>
</dbReference>
<dbReference type="PANTHER" id="PTHR37815">
    <property type="entry name" value="UPF0397 PROTEIN BC_2624-RELATED"/>
    <property type="match status" value="1"/>
</dbReference>
<dbReference type="PANTHER" id="PTHR37815:SF3">
    <property type="entry name" value="UPF0397 PROTEIN SPR0429"/>
    <property type="match status" value="1"/>
</dbReference>
<dbReference type="AlphaFoldDB" id="A0A1G5EL50"/>
<name>A0A1G5EL50_9FIRM</name>
<dbReference type="Pfam" id="PF07155">
    <property type="entry name" value="ECF-ribofla_trS"/>
    <property type="match status" value="1"/>
</dbReference>
<dbReference type="GO" id="GO:0016020">
    <property type="term" value="C:membrane"/>
    <property type="evidence" value="ECO:0007669"/>
    <property type="project" value="InterPro"/>
</dbReference>
<dbReference type="InterPro" id="IPR009825">
    <property type="entry name" value="ECF_substrate-spec-like"/>
</dbReference>
<dbReference type="EMBL" id="FMUS01000005">
    <property type="protein sequence ID" value="SCY27719.1"/>
    <property type="molecule type" value="Genomic_DNA"/>
</dbReference>
<proteinExistence type="predicted"/>
<reference evidence="4 5" key="1">
    <citation type="submission" date="2016-10" db="EMBL/GenBank/DDBJ databases">
        <authorList>
            <person name="de Groot N.N."/>
        </authorList>
    </citation>
    <scope>NUCLEOTIDE SEQUENCE [LARGE SCALE GENOMIC DNA]</scope>
    <source>
        <strain evidence="4 5">DSM 18978</strain>
    </source>
</reference>
<keyword evidence="2 3" id="KW-1133">Transmembrane helix</keyword>